<comment type="caution">
    <text evidence="1">The sequence shown here is derived from an EMBL/GenBank/DDBJ whole genome shotgun (WGS) entry which is preliminary data.</text>
</comment>
<reference evidence="1" key="1">
    <citation type="submission" date="2020-11" db="EMBL/GenBank/DDBJ databases">
        <authorList>
            <person name="Whitehead M."/>
        </authorList>
    </citation>
    <scope>NUCLEOTIDE SEQUENCE</scope>
    <source>
        <strain evidence="1">EGII</strain>
    </source>
</reference>
<dbReference type="Proteomes" id="UP000606786">
    <property type="component" value="Unassembled WGS sequence"/>
</dbReference>
<proteinExistence type="predicted"/>
<protein>
    <submittedName>
        <fullName evidence="1">(Mediterranean fruit fly) hypothetical protein</fullName>
    </submittedName>
</protein>
<evidence type="ECO:0000313" key="1">
    <source>
        <dbReference type="EMBL" id="CAD7003102.1"/>
    </source>
</evidence>
<organism evidence="1 2">
    <name type="scientific">Ceratitis capitata</name>
    <name type="common">Mediterranean fruit fly</name>
    <name type="synonym">Tephritis capitata</name>
    <dbReference type="NCBI Taxonomy" id="7213"/>
    <lineage>
        <taxon>Eukaryota</taxon>
        <taxon>Metazoa</taxon>
        <taxon>Ecdysozoa</taxon>
        <taxon>Arthropoda</taxon>
        <taxon>Hexapoda</taxon>
        <taxon>Insecta</taxon>
        <taxon>Pterygota</taxon>
        <taxon>Neoptera</taxon>
        <taxon>Endopterygota</taxon>
        <taxon>Diptera</taxon>
        <taxon>Brachycera</taxon>
        <taxon>Muscomorpha</taxon>
        <taxon>Tephritoidea</taxon>
        <taxon>Tephritidae</taxon>
        <taxon>Ceratitis</taxon>
        <taxon>Ceratitis</taxon>
    </lineage>
</organism>
<dbReference type="AlphaFoldDB" id="A0A811UV86"/>
<evidence type="ECO:0000313" key="2">
    <source>
        <dbReference type="Proteomes" id="UP000606786"/>
    </source>
</evidence>
<accession>A0A811UV86</accession>
<sequence length="65" mass="7451">MEVECDGSKSEEATSAKSLRIANQMAKELKISDRSIRRIPKNGLMVKPYMIQEAYDPSHKQQQVR</sequence>
<name>A0A811UV86_CERCA</name>
<gene>
    <name evidence="1" type="ORF">CCAP1982_LOCUS11565</name>
</gene>
<dbReference type="EMBL" id="CAJHJT010000034">
    <property type="protein sequence ID" value="CAD7003102.1"/>
    <property type="molecule type" value="Genomic_DNA"/>
</dbReference>
<keyword evidence="2" id="KW-1185">Reference proteome</keyword>